<keyword evidence="4" id="KW-1003">Cell membrane</keyword>
<keyword evidence="6 9" id="KW-1133">Transmembrane helix</keyword>
<feature type="transmembrane region" description="Helical" evidence="9">
    <location>
        <begin position="406"/>
        <end position="432"/>
    </location>
</feature>
<feature type="transmembrane region" description="Helical" evidence="9">
    <location>
        <begin position="141"/>
        <end position="162"/>
    </location>
</feature>
<feature type="transmembrane region" description="Helical" evidence="9">
    <location>
        <begin position="460"/>
        <end position="477"/>
    </location>
</feature>
<gene>
    <name evidence="10" type="ORF">FJ657_12650</name>
</gene>
<dbReference type="GO" id="GO:0005886">
    <property type="term" value="C:plasma membrane"/>
    <property type="evidence" value="ECO:0007669"/>
    <property type="project" value="UniProtKB-SubCell"/>
</dbReference>
<protein>
    <submittedName>
        <fullName evidence="10">Iron ABC transporter permease</fullName>
    </submittedName>
</protein>
<dbReference type="AlphaFoldDB" id="A0A506Y0P0"/>
<dbReference type="SUPFAM" id="SSF81345">
    <property type="entry name" value="ABC transporter involved in vitamin B12 uptake, BtuC"/>
    <property type="match status" value="2"/>
</dbReference>
<keyword evidence="7 9" id="KW-0472">Membrane</keyword>
<dbReference type="OrthoDB" id="9782305at2"/>
<feature type="transmembrane region" description="Helical" evidence="9">
    <location>
        <begin position="197"/>
        <end position="219"/>
    </location>
</feature>
<dbReference type="NCBIfam" id="NF007867">
    <property type="entry name" value="PRK10577.1-3"/>
    <property type="match status" value="1"/>
</dbReference>
<dbReference type="Pfam" id="PF01032">
    <property type="entry name" value="FecCD"/>
    <property type="match status" value="2"/>
</dbReference>
<feature type="transmembrane region" description="Helical" evidence="9">
    <location>
        <begin position="545"/>
        <end position="564"/>
    </location>
</feature>
<sequence length="726" mass="72993">MTSTFERDAPSGTESEGASARPDEALVAADAADAANATSARPRLGLRGGSAGALVLVGLAIAVVVVGAWHLTQGTSGIGPLDLLRLATGAKETVGGVPVEDVLTGSRLPRLLAGVAVGVALGVAGALLQSVTRNPLASPDTLAVTAGSYFAVSAVAAFGISIPLWASGAVAFIGGLLAAAVVLSIAGAGAATATTRLILAGSAMAMALDAASAVLLILFKESTTGLFAWGSGSLAQLNLDASLRAAPLIAVVVAVGILLARRLDLLTLGDDAAASLGVPVRSTRVIAVVGAVLLTSTSVTVAGPIAFVGLAAPVVARLLAGRIRSLHRHVLFLPVSGLLGALLILLADAVVRAILGAEGATVVPTGVPTALLGAVVIVLLALRIRAASAARTPPQAKLRARTRRRFVVILVGAAVLVVAAVVLGVLAGSLWLKLGDVALWLQGAAPDLIAHALDERVPRVLAALLAGAGLALAGTVVQSTVRNPLAEPGVLGISAGAGLGAVIVVTSLGGSRPLLVLFAVVIGVATFAAVALLSARGGLQPERFVLVGIGFGYGLSALTTFLLLRSDPWNTPRILTWLSGTTYGREFVDVLPIAVGLVVAVPLVVGLRRRLDLVAIDDDTPRLMGVQVGRTRLLLLTIAALLATLSVVAVGVVGFVGLVAPHLARALVGARHGRIIPVSLLFGALLVCIADTLGRTVIAPSQIPAGLVIALIGAPYFVWLLRRTRA</sequence>
<dbReference type="GO" id="GO:0022857">
    <property type="term" value="F:transmembrane transporter activity"/>
    <property type="evidence" value="ECO:0007669"/>
    <property type="project" value="InterPro"/>
</dbReference>
<evidence type="ECO:0000313" key="11">
    <source>
        <dbReference type="Proteomes" id="UP000316252"/>
    </source>
</evidence>
<accession>A0A506Y0P0</accession>
<comment type="subcellular location">
    <subcellularLocation>
        <location evidence="1">Cell membrane</location>
        <topology evidence="1">Multi-pass membrane protein</topology>
    </subcellularLocation>
</comment>
<keyword evidence="11" id="KW-1185">Reference proteome</keyword>
<feature type="transmembrane region" description="Helical" evidence="9">
    <location>
        <begin position="111"/>
        <end position="129"/>
    </location>
</feature>
<feature type="transmembrane region" description="Helical" evidence="9">
    <location>
        <begin position="587"/>
        <end position="607"/>
    </location>
</feature>
<evidence type="ECO:0000256" key="7">
    <source>
        <dbReference type="ARBA" id="ARBA00023136"/>
    </source>
</evidence>
<feature type="transmembrane region" description="Helical" evidence="9">
    <location>
        <begin position="331"/>
        <end position="355"/>
    </location>
</feature>
<evidence type="ECO:0000256" key="5">
    <source>
        <dbReference type="ARBA" id="ARBA00022692"/>
    </source>
</evidence>
<dbReference type="InterPro" id="IPR000522">
    <property type="entry name" value="ABC_transptr_permease_BtuC"/>
</dbReference>
<dbReference type="PANTHER" id="PTHR30472">
    <property type="entry name" value="FERRIC ENTEROBACTIN TRANSPORT SYSTEM PERMEASE PROTEIN"/>
    <property type="match status" value="1"/>
</dbReference>
<feature type="transmembrane region" description="Helical" evidence="9">
    <location>
        <begin position="301"/>
        <end position="319"/>
    </location>
</feature>
<feature type="region of interest" description="Disordered" evidence="8">
    <location>
        <begin position="1"/>
        <end position="22"/>
    </location>
</feature>
<evidence type="ECO:0000256" key="9">
    <source>
        <dbReference type="SAM" id="Phobius"/>
    </source>
</evidence>
<feature type="transmembrane region" description="Helical" evidence="9">
    <location>
        <begin position="514"/>
        <end position="533"/>
    </location>
</feature>
<comment type="similarity">
    <text evidence="2">Belongs to the binding-protein-dependent transport system permease family. FecCD subfamily.</text>
</comment>
<feature type="transmembrane region" description="Helical" evidence="9">
    <location>
        <begin position="241"/>
        <end position="260"/>
    </location>
</feature>
<evidence type="ECO:0000313" key="10">
    <source>
        <dbReference type="EMBL" id="TPW75057.1"/>
    </source>
</evidence>
<evidence type="ECO:0000256" key="1">
    <source>
        <dbReference type="ARBA" id="ARBA00004651"/>
    </source>
</evidence>
<feature type="transmembrane region" description="Helical" evidence="9">
    <location>
        <begin position="168"/>
        <end position="190"/>
    </location>
</feature>
<organism evidence="10 11">
    <name type="scientific">Schumannella soli</name>
    <dbReference type="NCBI Taxonomy" id="2590779"/>
    <lineage>
        <taxon>Bacteria</taxon>
        <taxon>Bacillati</taxon>
        <taxon>Actinomycetota</taxon>
        <taxon>Actinomycetes</taxon>
        <taxon>Micrococcales</taxon>
        <taxon>Microbacteriaceae</taxon>
        <taxon>Schumannella</taxon>
    </lineage>
</organism>
<evidence type="ECO:0000256" key="4">
    <source>
        <dbReference type="ARBA" id="ARBA00022475"/>
    </source>
</evidence>
<evidence type="ECO:0000256" key="8">
    <source>
        <dbReference type="SAM" id="MobiDB-lite"/>
    </source>
</evidence>
<proteinExistence type="inferred from homology"/>
<feature type="transmembrane region" description="Helical" evidence="9">
    <location>
        <begin position="51"/>
        <end position="71"/>
    </location>
</feature>
<dbReference type="Proteomes" id="UP000316252">
    <property type="component" value="Unassembled WGS sequence"/>
</dbReference>
<keyword evidence="3" id="KW-0813">Transport</keyword>
<dbReference type="GO" id="GO:0033214">
    <property type="term" value="P:siderophore-iron import into cell"/>
    <property type="evidence" value="ECO:0007669"/>
    <property type="project" value="TreeGrafter"/>
</dbReference>
<dbReference type="EMBL" id="VHQG01000003">
    <property type="protein sequence ID" value="TPW75057.1"/>
    <property type="molecule type" value="Genomic_DNA"/>
</dbReference>
<comment type="caution">
    <text evidence="10">The sequence shown here is derived from an EMBL/GenBank/DDBJ whole genome shotgun (WGS) entry which is preliminary data.</text>
</comment>
<dbReference type="RefSeq" id="WP_141164086.1">
    <property type="nucleotide sequence ID" value="NZ_VHQG01000003.1"/>
</dbReference>
<feature type="transmembrane region" description="Helical" evidence="9">
    <location>
        <begin position="705"/>
        <end position="721"/>
    </location>
</feature>
<feature type="transmembrane region" description="Helical" evidence="9">
    <location>
        <begin position="633"/>
        <end position="663"/>
    </location>
</feature>
<dbReference type="PANTHER" id="PTHR30472:SF37">
    <property type="entry name" value="FE(3+) DICITRATE TRANSPORT SYSTEM PERMEASE PROTEIN FECD-RELATED"/>
    <property type="match status" value="1"/>
</dbReference>
<dbReference type="Gene3D" id="1.10.3470.10">
    <property type="entry name" value="ABC transporter involved in vitamin B12 uptake, BtuC"/>
    <property type="match status" value="2"/>
</dbReference>
<keyword evidence="5 9" id="KW-0812">Transmembrane</keyword>
<dbReference type="CDD" id="cd06550">
    <property type="entry name" value="TM_ABC_iron-siderophores_like"/>
    <property type="match status" value="2"/>
</dbReference>
<feature type="transmembrane region" description="Helical" evidence="9">
    <location>
        <begin position="272"/>
        <end position="295"/>
    </location>
</feature>
<feature type="transmembrane region" description="Helical" evidence="9">
    <location>
        <begin position="489"/>
        <end position="508"/>
    </location>
</feature>
<dbReference type="InterPro" id="IPR037294">
    <property type="entry name" value="ABC_BtuC-like"/>
</dbReference>
<evidence type="ECO:0000256" key="3">
    <source>
        <dbReference type="ARBA" id="ARBA00022448"/>
    </source>
</evidence>
<evidence type="ECO:0000256" key="2">
    <source>
        <dbReference type="ARBA" id="ARBA00007935"/>
    </source>
</evidence>
<reference evidence="10 11" key="1">
    <citation type="submission" date="2019-06" db="EMBL/GenBank/DDBJ databases">
        <authorList>
            <person name="Li F."/>
        </authorList>
    </citation>
    <scope>NUCLEOTIDE SEQUENCE [LARGE SCALE GENOMIC DNA]</scope>
    <source>
        <strain evidence="10 11">10F1D-1</strain>
    </source>
</reference>
<name>A0A506Y0P0_9MICO</name>
<evidence type="ECO:0000256" key="6">
    <source>
        <dbReference type="ARBA" id="ARBA00022989"/>
    </source>
</evidence>
<feature type="transmembrane region" description="Helical" evidence="9">
    <location>
        <begin position="367"/>
        <end position="386"/>
    </location>
</feature>